<keyword evidence="2" id="KW-1185">Reference proteome</keyword>
<evidence type="ECO:0000313" key="2">
    <source>
        <dbReference type="Proteomes" id="UP000265520"/>
    </source>
</evidence>
<accession>A0A392U7A7</accession>
<reference evidence="1 2" key="1">
    <citation type="journal article" date="2018" name="Front. Plant Sci.">
        <title>Red Clover (Trifolium pratense) and Zigzag Clover (T. medium) - A Picture of Genomic Similarities and Differences.</title>
        <authorList>
            <person name="Dluhosova J."/>
            <person name="Istvanek J."/>
            <person name="Nedelnik J."/>
            <person name="Repkova J."/>
        </authorList>
    </citation>
    <scope>NUCLEOTIDE SEQUENCE [LARGE SCALE GENOMIC DNA]</scope>
    <source>
        <strain evidence="2">cv. 10/8</strain>
        <tissue evidence="1">Leaf</tissue>
    </source>
</reference>
<dbReference type="EMBL" id="LXQA010752539">
    <property type="protein sequence ID" value="MCI69262.1"/>
    <property type="molecule type" value="Genomic_DNA"/>
</dbReference>
<dbReference type="Proteomes" id="UP000265520">
    <property type="component" value="Unassembled WGS sequence"/>
</dbReference>
<sequence>WSVALLDPLLRRVLEGVVAAFKGSV</sequence>
<name>A0A392U7A7_9FABA</name>
<proteinExistence type="predicted"/>
<comment type="caution">
    <text evidence="1">The sequence shown here is derived from an EMBL/GenBank/DDBJ whole genome shotgun (WGS) entry which is preliminary data.</text>
</comment>
<feature type="non-terminal residue" evidence="1">
    <location>
        <position position="1"/>
    </location>
</feature>
<dbReference type="AlphaFoldDB" id="A0A392U7A7"/>
<protein>
    <submittedName>
        <fullName evidence="1">Uncharacterized protein</fullName>
    </submittedName>
</protein>
<evidence type="ECO:0000313" key="1">
    <source>
        <dbReference type="EMBL" id="MCI69262.1"/>
    </source>
</evidence>
<organism evidence="1 2">
    <name type="scientific">Trifolium medium</name>
    <dbReference type="NCBI Taxonomy" id="97028"/>
    <lineage>
        <taxon>Eukaryota</taxon>
        <taxon>Viridiplantae</taxon>
        <taxon>Streptophyta</taxon>
        <taxon>Embryophyta</taxon>
        <taxon>Tracheophyta</taxon>
        <taxon>Spermatophyta</taxon>
        <taxon>Magnoliopsida</taxon>
        <taxon>eudicotyledons</taxon>
        <taxon>Gunneridae</taxon>
        <taxon>Pentapetalae</taxon>
        <taxon>rosids</taxon>
        <taxon>fabids</taxon>
        <taxon>Fabales</taxon>
        <taxon>Fabaceae</taxon>
        <taxon>Papilionoideae</taxon>
        <taxon>50 kb inversion clade</taxon>
        <taxon>NPAAA clade</taxon>
        <taxon>Hologalegina</taxon>
        <taxon>IRL clade</taxon>
        <taxon>Trifolieae</taxon>
        <taxon>Trifolium</taxon>
    </lineage>
</organism>